<reference evidence="3 4" key="1">
    <citation type="submission" date="2020-08" db="EMBL/GenBank/DDBJ databases">
        <title>Sequencing the genomes of 1000 actinobacteria strains.</title>
        <authorList>
            <person name="Klenk H.-P."/>
        </authorList>
    </citation>
    <scope>NUCLEOTIDE SEQUENCE [LARGE SCALE GENOMIC DNA]</scope>
    <source>
        <strain evidence="3 4">DSM 45913</strain>
    </source>
</reference>
<keyword evidence="2" id="KW-0732">Signal</keyword>
<dbReference type="RefSeq" id="WP_185089548.1">
    <property type="nucleotide sequence ID" value="NZ_JACHJB010000004.1"/>
</dbReference>
<feature type="chain" id="PRO_5038863947" description="Secreted protein" evidence="2">
    <location>
        <begin position="20"/>
        <end position="81"/>
    </location>
</feature>
<evidence type="ECO:0000256" key="1">
    <source>
        <dbReference type="SAM" id="MobiDB-lite"/>
    </source>
</evidence>
<keyword evidence="4" id="KW-1185">Reference proteome</keyword>
<gene>
    <name evidence="3" type="ORF">FHU36_008443</name>
</gene>
<comment type="caution">
    <text evidence="3">The sequence shown here is derived from an EMBL/GenBank/DDBJ whole genome shotgun (WGS) entry which is preliminary data.</text>
</comment>
<organism evidence="3 4">
    <name type="scientific">Nonomuraea muscovyensis</name>
    <dbReference type="NCBI Taxonomy" id="1124761"/>
    <lineage>
        <taxon>Bacteria</taxon>
        <taxon>Bacillati</taxon>
        <taxon>Actinomycetota</taxon>
        <taxon>Actinomycetes</taxon>
        <taxon>Streptosporangiales</taxon>
        <taxon>Streptosporangiaceae</taxon>
        <taxon>Nonomuraea</taxon>
    </lineage>
</organism>
<sequence>MKLLLMLPALALTTGLASSSCGDLPHASTDDPSGIVMGRRGDDELMVGPRDGSPAFIRKATRVQIKACTREPDLMYPACLP</sequence>
<dbReference type="EMBL" id="JACHJB010000004">
    <property type="protein sequence ID" value="MBB6351860.1"/>
    <property type="molecule type" value="Genomic_DNA"/>
</dbReference>
<evidence type="ECO:0000313" key="3">
    <source>
        <dbReference type="EMBL" id="MBB6351860.1"/>
    </source>
</evidence>
<dbReference type="Proteomes" id="UP000583800">
    <property type="component" value="Unassembled WGS sequence"/>
</dbReference>
<proteinExistence type="predicted"/>
<name>A0A7X0F371_9ACTN</name>
<feature type="region of interest" description="Disordered" evidence="1">
    <location>
        <begin position="19"/>
        <end position="51"/>
    </location>
</feature>
<protein>
    <recommendedName>
        <fullName evidence="5">Secreted protein</fullName>
    </recommendedName>
</protein>
<dbReference type="PROSITE" id="PS51257">
    <property type="entry name" value="PROKAR_LIPOPROTEIN"/>
    <property type="match status" value="1"/>
</dbReference>
<dbReference type="AlphaFoldDB" id="A0A7X0F371"/>
<evidence type="ECO:0000256" key="2">
    <source>
        <dbReference type="SAM" id="SignalP"/>
    </source>
</evidence>
<evidence type="ECO:0000313" key="4">
    <source>
        <dbReference type="Proteomes" id="UP000583800"/>
    </source>
</evidence>
<evidence type="ECO:0008006" key="5">
    <source>
        <dbReference type="Google" id="ProtNLM"/>
    </source>
</evidence>
<accession>A0A7X0F371</accession>
<feature type="signal peptide" evidence="2">
    <location>
        <begin position="1"/>
        <end position="19"/>
    </location>
</feature>